<sequence length="358" mass="41964">MKVLYLSKTSEIGPSSRYRIYQYIPYLNKHGIHCEVRPLFTETYFRIIEIDNPIIRTILKTFYSAYRFFIRLSHIFDVKKFNLVIIEHQIFPYLPAFPEYLVKRLNKNMVIEFDDAIYLTFLHRKKMEKNLRNVTGAIVGNKYLAEFARKFNNEVKVIPTVIDTDRYKGKESYKAERITISWVGLSYNLSYLFSLKEVFNILSEKFNISLKIISSKNLIIEGVDIIFKKWSYEDEVKDLRSADIGIMPLPNNEWTKGKCGAKLLQYMACGLPTVSSPVGVNSEIIKDGENGFLAENNEEWIKKLTLLIEDKNLREKMGEKARKTVEEKYSLEKWADELVNTYCHFNSLNKISTFWPQG</sequence>
<evidence type="ECO:0000313" key="2">
    <source>
        <dbReference type="EMBL" id="OGL51875.1"/>
    </source>
</evidence>
<dbReference type="SUPFAM" id="SSF53756">
    <property type="entry name" value="UDP-Glycosyltransferase/glycogen phosphorylase"/>
    <property type="match status" value="1"/>
</dbReference>
<name>A0A1F7SDM6_9BACT</name>
<dbReference type="InterPro" id="IPR001296">
    <property type="entry name" value="Glyco_trans_1"/>
</dbReference>
<dbReference type="EMBL" id="MGDI01000036">
    <property type="protein sequence ID" value="OGL51875.1"/>
    <property type="molecule type" value="Genomic_DNA"/>
</dbReference>
<accession>A0A1F7SDM6</accession>
<dbReference type="Gene3D" id="3.40.50.2000">
    <property type="entry name" value="Glycogen Phosphorylase B"/>
    <property type="match status" value="2"/>
</dbReference>
<proteinExistence type="predicted"/>
<dbReference type="Proteomes" id="UP000178082">
    <property type="component" value="Unassembled WGS sequence"/>
</dbReference>
<evidence type="ECO:0000259" key="1">
    <source>
        <dbReference type="Pfam" id="PF00534"/>
    </source>
</evidence>
<organism evidence="2 3">
    <name type="scientific">Candidatus Schekmanbacteria bacterium RIFCSPLOWO2_12_FULL_38_15</name>
    <dbReference type="NCBI Taxonomy" id="1817883"/>
    <lineage>
        <taxon>Bacteria</taxon>
        <taxon>Candidatus Schekmaniibacteriota</taxon>
    </lineage>
</organism>
<dbReference type="AlphaFoldDB" id="A0A1F7SDM6"/>
<dbReference type="Pfam" id="PF00534">
    <property type="entry name" value="Glycos_transf_1"/>
    <property type="match status" value="1"/>
</dbReference>
<dbReference type="CDD" id="cd03801">
    <property type="entry name" value="GT4_PimA-like"/>
    <property type="match status" value="1"/>
</dbReference>
<feature type="domain" description="Glycosyl transferase family 1" evidence="1">
    <location>
        <begin position="218"/>
        <end position="323"/>
    </location>
</feature>
<dbReference type="GO" id="GO:0016757">
    <property type="term" value="F:glycosyltransferase activity"/>
    <property type="evidence" value="ECO:0007669"/>
    <property type="project" value="InterPro"/>
</dbReference>
<evidence type="ECO:0000313" key="3">
    <source>
        <dbReference type="Proteomes" id="UP000178082"/>
    </source>
</evidence>
<dbReference type="PANTHER" id="PTHR12526">
    <property type="entry name" value="GLYCOSYLTRANSFERASE"/>
    <property type="match status" value="1"/>
</dbReference>
<reference evidence="2 3" key="1">
    <citation type="journal article" date="2016" name="Nat. Commun.">
        <title>Thousands of microbial genomes shed light on interconnected biogeochemical processes in an aquifer system.</title>
        <authorList>
            <person name="Anantharaman K."/>
            <person name="Brown C.T."/>
            <person name="Hug L.A."/>
            <person name="Sharon I."/>
            <person name="Castelle C.J."/>
            <person name="Probst A.J."/>
            <person name="Thomas B.C."/>
            <person name="Singh A."/>
            <person name="Wilkins M.J."/>
            <person name="Karaoz U."/>
            <person name="Brodie E.L."/>
            <person name="Williams K.H."/>
            <person name="Hubbard S.S."/>
            <person name="Banfield J.F."/>
        </authorList>
    </citation>
    <scope>NUCLEOTIDE SEQUENCE [LARGE SCALE GENOMIC DNA]</scope>
</reference>
<comment type="caution">
    <text evidence="2">The sequence shown here is derived from an EMBL/GenBank/DDBJ whole genome shotgun (WGS) entry which is preliminary data.</text>
</comment>
<protein>
    <recommendedName>
        <fullName evidence="1">Glycosyl transferase family 1 domain-containing protein</fullName>
    </recommendedName>
</protein>
<gene>
    <name evidence="2" type="ORF">A3G31_05695</name>
</gene>
<dbReference type="STRING" id="1817883.A3G31_05695"/>